<evidence type="ECO:0000313" key="2">
    <source>
        <dbReference type="Proteomes" id="UP000009059"/>
    </source>
</evidence>
<name>E8QEV7_HELP7</name>
<accession>E8QEV7</accession>
<proteinExistence type="predicted"/>
<dbReference type="EMBL" id="CP002331">
    <property type="protein sequence ID" value="ADU80803.1"/>
    <property type="molecule type" value="Genomic_DNA"/>
</dbReference>
<dbReference type="PATRIC" id="fig|907238.3.peg.1613"/>
<dbReference type="KEGG" id="hpn:HPIN_08125"/>
<organism evidence="1 2">
    <name type="scientific">Helicobacter pylori (strain India7)</name>
    <dbReference type="NCBI Taxonomy" id="907238"/>
    <lineage>
        <taxon>Bacteria</taxon>
        <taxon>Pseudomonadati</taxon>
        <taxon>Campylobacterota</taxon>
        <taxon>Epsilonproteobacteria</taxon>
        <taxon>Campylobacterales</taxon>
        <taxon>Helicobacteraceae</taxon>
        <taxon>Helicobacter</taxon>
    </lineage>
</organism>
<dbReference type="Proteomes" id="UP000009059">
    <property type="component" value="Chromosome"/>
</dbReference>
<evidence type="ECO:0000313" key="1">
    <source>
        <dbReference type="EMBL" id="ADU80803.1"/>
    </source>
</evidence>
<reference evidence="2" key="1">
    <citation type="submission" date="2010-11" db="EMBL/GenBank/DDBJ databases">
        <title>Genome sequence of Helicobacter pylori strain India7.</title>
        <authorList>
            <person name="Kersulyte D."/>
            <person name="Mukhopadhyay A."/>
            <person name="Choudhury A."/>
            <person name="Nair G.B."/>
            <person name="Berg D.E."/>
        </authorList>
    </citation>
    <scope>NUCLEOTIDE SEQUENCE [LARGE SCALE GENOMIC DNA]</scope>
    <source>
        <strain evidence="2">India7</strain>
    </source>
</reference>
<protein>
    <submittedName>
        <fullName evidence="1">Chromosome partitioning protein ParA</fullName>
    </submittedName>
</protein>
<gene>
    <name evidence="1" type="ordered locus">HPIN_08125</name>
</gene>
<dbReference type="HOGENOM" id="CLU_217960_0_0_7"/>
<sequence length="44" mass="5099">MSERIAYKRSVSEGMGVMEYNDNKAKNEWSQFYDELSGYLGGEK</sequence>
<dbReference type="AlphaFoldDB" id="E8QEV7"/>